<name>A0A4Q7VZQ6_9BURK</name>
<gene>
    <name evidence="1" type="ORF">EV670_0370</name>
</gene>
<evidence type="ECO:0000313" key="1">
    <source>
        <dbReference type="EMBL" id="RZU02347.1"/>
    </source>
</evidence>
<reference evidence="1 2" key="1">
    <citation type="submission" date="2019-02" db="EMBL/GenBank/DDBJ databases">
        <title>Genomic Encyclopedia of Type Strains, Phase IV (KMG-IV): sequencing the most valuable type-strain genomes for metagenomic binning, comparative biology and taxonomic classification.</title>
        <authorList>
            <person name="Goeker M."/>
        </authorList>
    </citation>
    <scope>NUCLEOTIDE SEQUENCE [LARGE SCALE GENOMIC DNA]</scope>
    <source>
        <strain evidence="1 2">DSM 19570</strain>
    </source>
</reference>
<comment type="caution">
    <text evidence="1">The sequence shown here is derived from an EMBL/GenBank/DDBJ whole genome shotgun (WGS) entry which is preliminary data.</text>
</comment>
<organism evidence="1 2">
    <name type="scientific">Rivibacter subsaxonicus</name>
    <dbReference type="NCBI Taxonomy" id="457575"/>
    <lineage>
        <taxon>Bacteria</taxon>
        <taxon>Pseudomonadati</taxon>
        <taxon>Pseudomonadota</taxon>
        <taxon>Betaproteobacteria</taxon>
        <taxon>Burkholderiales</taxon>
        <taxon>Rivibacter</taxon>
    </lineage>
</organism>
<dbReference type="EMBL" id="SHKP01000004">
    <property type="protein sequence ID" value="RZU02347.1"/>
    <property type="molecule type" value="Genomic_DNA"/>
</dbReference>
<keyword evidence="2" id="KW-1185">Reference proteome</keyword>
<proteinExistence type="predicted"/>
<accession>A0A4Q7VZQ6</accession>
<evidence type="ECO:0000313" key="2">
    <source>
        <dbReference type="Proteomes" id="UP000293671"/>
    </source>
</evidence>
<sequence length="109" mass="11620">MNEYRGWMPCEAEEESVDVANADVGIEALVAGTLALMTGVAEHAPASPMRCMMARKAAANLLALAHHPQTSQALGMTVLKLRAHWQRIASEVAEPACMAAGPGASRWKH</sequence>
<dbReference type="Proteomes" id="UP000293671">
    <property type="component" value="Unassembled WGS sequence"/>
</dbReference>
<dbReference type="RefSeq" id="WP_130430116.1">
    <property type="nucleotide sequence ID" value="NZ_SHKP01000004.1"/>
</dbReference>
<dbReference type="AlphaFoldDB" id="A0A4Q7VZQ6"/>
<protein>
    <submittedName>
        <fullName evidence="1">Uncharacterized protein</fullName>
    </submittedName>
</protein>